<gene>
    <name evidence="1" type="ORF">EWV77_22405</name>
</gene>
<comment type="caution">
    <text evidence="1">The sequence shown here is derived from an EMBL/GenBank/DDBJ whole genome shotgun (WGS) entry which is preliminary data.</text>
</comment>
<dbReference type="AlphaFoldDB" id="A0A552H8S7"/>
<evidence type="ECO:0000313" key="2">
    <source>
        <dbReference type="Proteomes" id="UP000320674"/>
    </source>
</evidence>
<name>A0A552H8S7_MICVR</name>
<accession>A0A552H8S7</accession>
<proteinExistence type="predicted"/>
<evidence type="ECO:0000313" key="1">
    <source>
        <dbReference type="EMBL" id="TRU67566.1"/>
    </source>
</evidence>
<organism evidence="1 2">
    <name type="scientific">Microcystis viridis Mv_BB_P_19951000_S68D</name>
    <dbReference type="NCBI Taxonomy" id="2486270"/>
    <lineage>
        <taxon>Bacteria</taxon>
        <taxon>Bacillati</taxon>
        <taxon>Cyanobacteriota</taxon>
        <taxon>Cyanophyceae</taxon>
        <taxon>Oscillatoriophycideae</taxon>
        <taxon>Chroococcales</taxon>
        <taxon>Microcystaceae</taxon>
        <taxon>Microcystis</taxon>
    </lineage>
</organism>
<sequence length="69" mass="8227">MKKSPSEMTNAELRQYLSEHRNEEAIFSEALEVLLSRKKDSFKYPAPQMMSYKEIETIFKEKLNQIIEE</sequence>
<dbReference type="Proteomes" id="UP000320674">
    <property type="component" value="Unassembled WGS sequence"/>
</dbReference>
<dbReference type="EMBL" id="SFAZ01000315">
    <property type="protein sequence ID" value="TRU67566.1"/>
    <property type="molecule type" value="Genomic_DNA"/>
</dbReference>
<dbReference type="InterPro" id="IPR054053">
    <property type="entry name" value="DUF6887"/>
</dbReference>
<protein>
    <submittedName>
        <fullName evidence="1">Uncharacterized protein</fullName>
    </submittedName>
</protein>
<dbReference type="Pfam" id="PF21826">
    <property type="entry name" value="DUF6887"/>
    <property type="match status" value="1"/>
</dbReference>
<reference evidence="1 2" key="1">
    <citation type="submission" date="2019-01" db="EMBL/GenBank/DDBJ databases">
        <title>Coherence of Microcystis species and biogeography revealed through population genomics.</title>
        <authorList>
            <person name="Perez-Carrascal O.M."/>
            <person name="Terrat Y."/>
            <person name="Giani A."/>
            <person name="Fortin N."/>
            <person name="Tromas N."/>
            <person name="Shapiro B.J."/>
        </authorList>
    </citation>
    <scope>NUCLEOTIDE SEQUENCE [LARGE SCALE GENOMIC DNA]</scope>
    <source>
        <strain evidence="1">Mv_BB_P_19951000_S68D</strain>
    </source>
</reference>